<feature type="coiled-coil region" evidence="1">
    <location>
        <begin position="7"/>
        <end position="63"/>
    </location>
</feature>
<evidence type="ECO:0000256" key="2">
    <source>
        <dbReference type="SAM" id="MobiDB-lite"/>
    </source>
</evidence>
<evidence type="ECO:0000313" key="3">
    <source>
        <dbReference type="EMBL" id="KAK4883964.1"/>
    </source>
</evidence>
<organism evidence="3 4">
    <name type="scientific">Aquatica leii</name>
    <dbReference type="NCBI Taxonomy" id="1421715"/>
    <lineage>
        <taxon>Eukaryota</taxon>
        <taxon>Metazoa</taxon>
        <taxon>Ecdysozoa</taxon>
        <taxon>Arthropoda</taxon>
        <taxon>Hexapoda</taxon>
        <taxon>Insecta</taxon>
        <taxon>Pterygota</taxon>
        <taxon>Neoptera</taxon>
        <taxon>Endopterygota</taxon>
        <taxon>Coleoptera</taxon>
        <taxon>Polyphaga</taxon>
        <taxon>Elateriformia</taxon>
        <taxon>Elateroidea</taxon>
        <taxon>Lampyridae</taxon>
        <taxon>Luciolinae</taxon>
        <taxon>Aquatica</taxon>
    </lineage>
</organism>
<dbReference type="AlphaFoldDB" id="A0AAN7SKE8"/>
<evidence type="ECO:0000313" key="4">
    <source>
        <dbReference type="Proteomes" id="UP001353858"/>
    </source>
</evidence>
<feature type="compositionally biased region" description="Polar residues" evidence="2">
    <location>
        <begin position="473"/>
        <end position="507"/>
    </location>
</feature>
<feature type="compositionally biased region" description="Basic and acidic residues" evidence="2">
    <location>
        <begin position="782"/>
        <end position="795"/>
    </location>
</feature>
<dbReference type="EMBL" id="JARPUR010000001">
    <property type="protein sequence ID" value="KAK4883964.1"/>
    <property type="molecule type" value="Genomic_DNA"/>
</dbReference>
<feature type="compositionally biased region" description="Polar residues" evidence="2">
    <location>
        <begin position="588"/>
        <end position="638"/>
    </location>
</feature>
<feature type="region of interest" description="Disordered" evidence="2">
    <location>
        <begin position="343"/>
        <end position="371"/>
    </location>
</feature>
<protein>
    <submittedName>
        <fullName evidence="3">Uncharacterized protein</fullName>
    </submittedName>
</protein>
<feature type="region of interest" description="Disordered" evidence="2">
    <location>
        <begin position="416"/>
        <end position="684"/>
    </location>
</feature>
<evidence type="ECO:0000256" key="1">
    <source>
        <dbReference type="SAM" id="Coils"/>
    </source>
</evidence>
<keyword evidence="4" id="KW-1185">Reference proteome</keyword>
<feature type="compositionally biased region" description="Low complexity" evidence="2">
    <location>
        <begin position="551"/>
        <end position="561"/>
    </location>
</feature>
<reference evidence="4" key="1">
    <citation type="submission" date="2023-01" db="EMBL/GenBank/DDBJ databases">
        <title>Key to firefly adult light organ development and bioluminescence: homeobox transcription factors regulate luciferase expression and transportation to peroxisome.</title>
        <authorList>
            <person name="Fu X."/>
        </authorList>
    </citation>
    <scope>NUCLEOTIDE SEQUENCE [LARGE SCALE GENOMIC DNA]</scope>
</reference>
<comment type="caution">
    <text evidence="3">The sequence shown here is derived from an EMBL/GenBank/DDBJ whole genome shotgun (WGS) entry which is preliminary data.</text>
</comment>
<dbReference type="Proteomes" id="UP001353858">
    <property type="component" value="Unassembled WGS sequence"/>
</dbReference>
<sequence length="795" mass="93822">MSSSKSMEGYYQKVIQLQEKLRQSEEERLKLEMKYNEMIQHIKEEEEAHLKKIRMKYKEFLEDDRRRQQRNDKILDALERIESRSTMWDAKTKKFKAFRKRFQHYLKPNYEIEAENVSNYLQKSCTPKPEDKYSNLGNINSIYRKAQDDGTKTSKDFQNSLKQNKKFEDCSLRQQSSEEVHSELKRLLNEDESSNIWKPEYEFYSTSKDKMIEKSHVSSLEEKDCKNKLLEDVPKTDALKSVDSKQNAQTTKGTISNDLTQILQRVDYDETERKDSLKQRIDESMNVFEQNKNQGQPFLQVRNQHYDESGVSVKRCDEVHTQPGKNEKPIQVHEKINHQPLEERYDESEQNNRPISGPLILQHDHTNQPTCQYDENVQSFQGYDENNQVTPQRNESGQSIQQNDANQLISPYDESSQLFPQYNDNNQPISQYEERGQSSQQNDQSNEPTSQYDETVYEESYKPISQYDEKNKLISQNDKSAEFQQYDENNQPTPQYEETSQSFQQYEESYKPIPQYDEKNNQLISQNESAQSFQQYDESNQPTPQFEESGQSSQQNQPNPQYDETGQSFQLYDESNQPIPQYDEGGQFFQQYDENNQPIPQYDESAQSFQQYDENNQPQCEKSGQSFQQNDENNQPISQYDEGGQLFQQYDENNQPIPQYDENGQSFQQYDENNQPTPQYEESGQPILQYDESGQPILQYDQQYNANGEEIPYYTDDKVQYYDQSGEYPQYDENGQLIPQYDENGQALQQYYDQYDENGQFIQYEETAEENRPPDPATSVEDTLKLDSKDTTDGV</sequence>
<feature type="compositionally biased region" description="Polar residues" evidence="2">
    <location>
        <begin position="437"/>
        <end position="453"/>
    </location>
</feature>
<name>A0AAN7SKE8_9COLE</name>
<gene>
    <name evidence="3" type="ORF">RN001_000235</name>
</gene>
<feature type="compositionally biased region" description="Polar residues" evidence="2">
    <location>
        <begin position="646"/>
        <end position="682"/>
    </location>
</feature>
<accession>A0AAN7SKE8</accession>
<proteinExistence type="predicted"/>
<feature type="compositionally biased region" description="Polar residues" evidence="2">
    <location>
        <begin position="562"/>
        <end position="579"/>
    </location>
</feature>
<keyword evidence="1" id="KW-0175">Coiled coil</keyword>
<feature type="compositionally biased region" description="Polar residues" evidence="2">
    <location>
        <begin position="521"/>
        <end position="550"/>
    </location>
</feature>
<feature type="compositionally biased region" description="Polar residues" evidence="2">
    <location>
        <begin position="416"/>
        <end position="430"/>
    </location>
</feature>
<feature type="region of interest" description="Disordered" evidence="2">
    <location>
        <begin position="767"/>
        <end position="795"/>
    </location>
</feature>